<accession>A0A1C7MDA2</accession>
<evidence type="ECO:0000313" key="2">
    <source>
        <dbReference type="EMBL" id="OBZ74808.1"/>
    </source>
</evidence>
<dbReference type="EMBL" id="LUGG01000005">
    <property type="protein sequence ID" value="OBZ74808.1"/>
    <property type="molecule type" value="Genomic_DNA"/>
</dbReference>
<reference evidence="2 3" key="1">
    <citation type="submission" date="2016-03" db="EMBL/GenBank/DDBJ databases">
        <title>Whole genome sequencing of Grifola frondosa 9006-11.</title>
        <authorList>
            <person name="Min B."/>
            <person name="Park H."/>
            <person name="Kim J.-G."/>
            <person name="Cho H."/>
            <person name="Oh Y.-L."/>
            <person name="Kong W.-S."/>
            <person name="Choi I.-G."/>
        </authorList>
    </citation>
    <scope>NUCLEOTIDE SEQUENCE [LARGE SCALE GENOMIC DNA]</scope>
    <source>
        <strain evidence="2 3">9006-11</strain>
    </source>
</reference>
<dbReference type="OMA" id="HEECCAK"/>
<dbReference type="InterPro" id="IPR051481">
    <property type="entry name" value="BTB-POZ/Galectin-3-binding"/>
</dbReference>
<dbReference type="STRING" id="5627.A0A1C7MDA2"/>
<dbReference type="InterPro" id="IPR011333">
    <property type="entry name" value="SKP1/BTB/POZ_sf"/>
</dbReference>
<feature type="domain" description="BTB" evidence="1">
    <location>
        <begin position="219"/>
        <end position="285"/>
    </location>
</feature>
<protein>
    <recommendedName>
        <fullName evidence="1">BTB domain-containing protein</fullName>
    </recommendedName>
</protein>
<feature type="domain" description="BTB" evidence="1">
    <location>
        <begin position="13"/>
        <end position="90"/>
    </location>
</feature>
<sequence>MAPASPPFDRDDADVVLRSSDNVDFRVHRMILSVASPVFKDMFHIPPPAALAVEDTHPETGLPLVQLAEDSRTLDNFLRLCYPFKQPVMDCLEDIHAFLRAARKYEYEYGIVEMRAKLIAFAPQKPLRVYAIACSMELEAEARFAATESPSIIPMDLESFTQLGLDQITSGQLFRLMEFLARSFKGIFEYAAPSTNMHSEGDTTHTTLFLTPHVPDHPPDVLMRSCDGADFRVHKFMLSMVSPELARMLSESPESEVGLAAQESLQVIHLPENGRTLSKLLHFCYPIETPELECFDVAHTVLMAAKKYQVARAVETARKKWMEYIRTDHLRTYFIAMMHGWMEEAREAAKYAVFHYRDIYVPEMDSLPAEAYRRLWDYRQRSQAALKLVFPGYSLIFDSGSALAGFNGLKAYPPLWIGVLSELATKDMIDGPCSHTTILSPVLDQNLRQSRYRQSSRSVQSIIAESKGVQEKLQEALSTVCSLRFIMEFSH</sequence>
<evidence type="ECO:0000259" key="1">
    <source>
        <dbReference type="PROSITE" id="PS50097"/>
    </source>
</evidence>
<dbReference type="OrthoDB" id="3357985at2759"/>
<keyword evidence="3" id="KW-1185">Reference proteome</keyword>
<dbReference type="Gene3D" id="3.30.710.10">
    <property type="entry name" value="Potassium Channel Kv1.1, Chain A"/>
    <property type="match status" value="2"/>
</dbReference>
<organism evidence="2 3">
    <name type="scientific">Grifola frondosa</name>
    <name type="common">Maitake</name>
    <name type="synonym">Polyporus frondosus</name>
    <dbReference type="NCBI Taxonomy" id="5627"/>
    <lineage>
        <taxon>Eukaryota</taxon>
        <taxon>Fungi</taxon>
        <taxon>Dikarya</taxon>
        <taxon>Basidiomycota</taxon>
        <taxon>Agaricomycotina</taxon>
        <taxon>Agaricomycetes</taxon>
        <taxon>Polyporales</taxon>
        <taxon>Grifolaceae</taxon>
        <taxon>Grifola</taxon>
    </lineage>
</organism>
<dbReference type="Proteomes" id="UP000092993">
    <property type="component" value="Unassembled WGS sequence"/>
</dbReference>
<dbReference type="AlphaFoldDB" id="A0A1C7MDA2"/>
<dbReference type="Pfam" id="PF00651">
    <property type="entry name" value="BTB"/>
    <property type="match status" value="2"/>
</dbReference>
<dbReference type="PANTHER" id="PTHR24410:SF23">
    <property type="entry name" value="BTB DOMAIN-CONTAINING PROTEIN-RELATED"/>
    <property type="match status" value="1"/>
</dbReference>
<comment type="caution">
    <text evidence="2">The sequence shown here is derived from an EMBL/GenBank/DDBJ whole genome shotgun (WGS) entry which is preliminary data.</text>
</comment>
<dbReference type="SMART" id="SM00225">
    <property type="entry name" value="BTB"/>
    <property type="match status" value="2"/>
</dbReference>
<dbReference type="PROSITE" id="PS50097">
    <property type="entry name" value="BTB"/>
    <property type="match status" value="2"/>
</dbReference>
<dbReference type="SUPFAM" id="SSF54695">
    <property type="entry name" value="POZ domain"/>
    <property type="match status" value="2"/>
</dbReference>
<dbReference type="PANTHER" id="PTHR24410">
    <property type="entry name" value="HL07962P-RELATED"/>
    <property type="match status" value="1"/>
</dbReference>
<dbReference type="InterPro" id="IPR000210">
    <property type="entry name" value="BTB/POZ_dom"/>
</dbReference>
<name>A0A1C7MDA2_GRIFR</name>
<gene>
    <name evidence="2" type="ORF">A0H81_05205</name>
</gene>
<proteinExistence type="predicted"/>
<evidence type="ECO:0000313" key="3">
    <source>
        <dbReference type="Proteomes" id="UP000092993"/>
    </source>
</evidence>
<dbReference type="CDD" id="cd18186">
    <property type="entry name" value="BTB_POZ_ZBTB_KLHL-like"/>
    <property type="match status" value="1"/>
</dbReference>